<evidence type="ECO:0000256" key="2">
    <source>
        <dbReference type="ARBA" id="ARBA00022670"/>
    </source>
</evidence>
<evidence type="ECO:0000256" key="4">
    <source>
        <dbReference type="SAM" id="MobiDB-lite"/>
    </source>
</evidence>
<dbReference type="Proteomes" id="UP000323000">
    <property type="component" value="Chromosome 3"/>
</dbReference>
<dbReference type="PANTHER" id="PTHR34835:SF34">
    <property type="entry name" value="OS08G0555500 PROTEIN"/>
    <property type="match status" value="1"/>
</dbReference>
<dbReference type="InterPro" id="IPR003653">
    <property type="entry name" value="Peptidase_C48_C"/>
</dbReference>
<feature type="compositionally biased region" description="Polar residues" evidence="4">
    <location>
        <begin position="529"/>
        <end position="557"/>
    </location>
</feature>
<dbReference type="GO" id="GO:0008234">
    <property type="term" value="F:cysteine-type peptidase activity"/>
    <property type="evidence" value="ECO:0007669"/>
    <property type="project" value="InterPro"/>
</dbReference>
<name>A0A5C7IFA1_9ROSI</name>
<feature type="domain" description="Ubiquitin-like protease family profile" evidence="5">
    <location>
        <begin position="760"/>
        <end position="801"/>
    </location>
</feature>
<keyword evidence="2" id="KW-0645">Protease</keyword>
<dbReference type="SUPFAM" id="SSF54001">
    <property type="entry name" value="Cysteine proteinases"/>
    <property type="match status" value="1"/>
</dbReference>
<dbReference type="Pfam" id="PF02902">
    <property type="entry name" value="Peptidase_C48"/>
    <property type="match status" value="1"/>
</dbReference>
<dbReference type="Gene3D" id="3.40.395.10">
    <property type="entry name" value="Adenoviral Proteinase, Chain A"/>
    <property type="match status" value="1"/>
</dbReference>
<comment type="similarity">
    <text evidence="1">Belongs to the peptidase C48 family.</text>
</comment>
<dbReference type="EMBL" id="VAHF01000003">
    <property type="protein sequence ID" value="TXG67652.1"/>
    <property type="molecule type" value="Genomic_DNA"/>
</dbReference>
<dbReference type="InterPro" id="IPR038765">
    <property type="entry name" value="Papain-like_cys_pep_sf"/>
</dbReference>
<sequence length="882" mass="100890">MLFNFLYIVPCTLFNLLQQHPGSRIILKMVKKVIREKKNGGSNSSTSMNNLSKPKIGRMAWINYFASECKKKDANGNSKSRIEIGKTWNLLPIEEKAKFRQLDVDEVTARNVTAVQPNLRDNDFPNNSDLPPMDEEIPGTPNHPGHEDQTINTRCTPFWWCWIVKKLSEEQKEVVHALGFGNLLALDCGRLRLKICRWLVDNFDTKACALDIHGRRFVINSSVFGRVLGISDQGDKISIYGDVPNFEYWKSKFAITSRGIFLKDIEHSLEEMTTADYEFKVILCLFLLGTILCPSAIDYVQTGYLIPLGDVGSIGTKNWSSWCLSTLCEGIDKYVKNRQRLNTSSISGCVLFLELFYLHSLQWNPPMVDKALTPVVCWTNVKIKKCVTRLQTEGGVGSNKISVEDSFKQPSPSNGQYDAAAHGETSHGNQEPGTGNNAHMKGVHDVLQVVKEIQDTLKSELHDIRTKVNFLYAKFSSTEEKNFDEDLHNTTSHQKSKDDRPQNPTPNSPPPPPSRHVSIPTIQHPVVEVSSNKTQTSPQHEQNISRSTPSWMKSPTEATLEDGNTRDLPMHDQGIDDMYHVPAVLTVPSLVDEDTLKDDILEHESQSSNKRRVIQTRSTLKRKPSRYQISLYIVVPVNTSTKYRYGPFQIGIQLNKYDEHLITYIFDKNLPSSEVIVDLGHLQVTRKSFRTLEPTKFVDSENFIFQIINLIPEYKTMVFKSKRSQLSWFLPTNYTYSVFTCVDGEQYSLKKSLSKLRESYMSDLRRCQQIYIPINDLRNHWYLAVFDLNKRDCQIWDSNPPRRKGDLTRLNQVRTLFQSECQRLFWARFLALFPGNTNLLSLKKKAEDHYNKLLSTREVVPNVKMRPAPMKKLRGKAAALLE</sequence>
<evidence type="ECO:0000256" key="1">
    <source>
        <dbReference type="ARBA" id="ARBA00005234"/>
    </source>
</evidence>
<protein>
    <recommendedName>
        <fullName evidence="5">Ubiquitin-like protease family profile domain-containing protein</fullName>
    </recommendedName>
</protein>
<keyword evidence="3" id="KW-0378">Hydrolase</keyword>
<dbReference type="AlphaFoldDB" id="A0A5C7IFA1"/>
<dbReference type="GO" id="GO:0006508">
    <property type="term" value="P:proteolysis"/>
    <property type="evidence" value="ECO:0007669"/>
    <property type="project" value="UniProtKB-KW"/>
</dbReference>
<organism evidence="6 7">
    <name type="scientific">Acer yangbiense</name>
    <dbReference type="NCBI Taxonomy" id="1000413"/>
    <lineage>
        <taxon>Eukaryota</taxon>
        <taxon>Viridiplantae</taxon>
        <taxon>Streptophyta</taxon>
        <taxon>Embryophyta</taxon>
        <taxon>Tracheophyta</taxon>
        <taxon>Spermatophyta</taxon>
        <taxon>Magnoliopsida</taxon>
        <taxon>eudicotyledons</taxon>
        <taxon>Gunneridae</taxon>
        <taxon>Pentapetalae</taxon>
        <taxon>rosids</taxon>
        <taxon>malvids</taxon>
        <taxon>Sapindales</taxon>
        <taxon>Sapindaceae</taxon>
        <taxon>Hippocastanoideae</taxon>
        <taxon>Acereae</taxon>
        <taxon>Acer</taxon>
    </lineage>
</organism>
<dbReference type="PANTHER" id="PTHR34835">
    <property type="entry name" value="OS07G0283600 PROTEIN-RELATED"/>
    <property type="match status" value="1"/>
</dbReference>
<feature type="region of interest" description="Disordered" evidence="4">
    <location>
        <begin position="399"/>
        <end position="439"/>
    </location>
</feature>
<feature type="compositionally biased region" description="Pro residues" evidence="4">
    <location>
        <begin position="503"/>
        <end position="514"/>
    </location>
</feature>
<evidence type="ECO:0000259" key="5">
    <source>
        <dbReference type="Pfam" id="PF02902"/>
    </source>
</evidence>
<comment type="caution">
    <text evidence="6">The sequence shown here is derived from an EMBL/GenBank/DDBJ whole genome shotgun (WGS) entry which is preliminary data.</text>
</comment>
<evidence type="ECO:0000313" key="7">
    <source>
        <dbReference type="Proteomes" id="UP000323000"/>
    </source>
</evidence>
<evidence type="ECO:0000256" key="3">
    <source>
        <dbReference type="ARBA" id="ARBA00022801"/>
    </source>
</evidence>
<accession>A0A5C7IFA1</accession>
<reference evidence="7" key="1">
    <citation type="journal article" date="2019" name="Gigascience">
        <title>De novo genome assembly of the endangered Acer yangbiense, a plant species with extremely small populations endemic to Yunnan Province, China.</title>
        <authorList>
            <person name="Yang J."/>
            <person name="Wariss H.M."/>
            <person name="Tao L."/>
            <person name="Zhang R."/>
            <person name="Yun Q."/>
            <person name="Hollingsworth P."/>
            <person name="Dao Z."/>
            <person name="Luo G."/>
            <person name="Guo H."/>
            <person name="Ma Y."/>
            <person name="Sun W."/>
        </authorList>
    </citation>
    <scope>NUCLEOTIDE SEQUENCE [LARGE SCALE GENOMIC DNA]</scope>
    <source>
        <strain evidence="7">cv. Malutang</strain>
    </source>
</reference>
<proteinExistence type="inferred from homology"/>
<evidence type="ECO:0000313" key="6">
    <source>
        <dbReference type="EMBL" id="TXG67652.1"/>
    </source>
</evidence>
<dbReference type="OrthoDB" id="1837438at2759"/>
<keyword evidence="7" id="KW-1185">Reference proteome</keyword>
<feature type="region of interest" description="Disordered" evidence="4">
    <location>
        <begin position="482"/>
        <end position="565"/>
    </location>
</feature>
<feature type="compositionally biased region" description="Polar residues" evidence="4">
    <location>
        <begin position="426"/>
        <end position="437"/>
    </location>
</feature>
<gene>
    <name evidence="6" type="ORF">EZV62_008927</name>
</gene>